<evidence type="ECO:0000256" key="1">
    <source>
        <dbReference type="SAM" id="MobiDB-lite"/>
    </source>
</evidence>
<sequence length="252" mass="27939">MYRTAILRTATKPGSSGPPQSTTTTMMPWNGWFSSWLKTQLGPERYEKVKDVFLFSKDDVHDLHGIPNPSTKVPIGDGKTAMFRYPSPGSQDPVRLPEIEKGTDPYNIAYYPRDTRRAPTPIIAAVRDDYEAKPGETVLPGDLKEIEGAIAASKEADQQSSPGNKGTFATGKSDFDPTGLRAAMSTNHAAVEESLKEYLPNSGMPAHLPTYEWEDREAEIIEWHESRGLPVPPGGRPAFLNVKRERRVAQWS</sequence>
<protein>
    <submittedName>
        <fullName evidence="2">Uncharacterized protein</fullName>
    </submittedName>
</protein>
<accession>A0A7S2KMP8</accession>
<evidence type="ECO:0000313" key="2">
    <source>
        <dbReference type="EMBL" id="CAD9580504.1"/>
    </source>
</evidence>
<feature type="region of interest" description="Disordered" evidence="1">
    <location>
        <begin position="152"/>
        <end position="177"/>
    </location>
</feature>
<feature type="region of interest" description="Disordered" evidence="1">
    <location>
        <begin position="1"/>
        <end position="24"/>
    </location>
</feature>
<feature type="compositionally biased region" description="Low complexity" evidence="1">
    <location>
        <begin position="13"/>
        <end position="24"/>
    </location>
</feature>
<reference evidence="2" key="1">
    <citation type="submission" date="2021-01" db="EMBL/GenBank/DDBJ databases">
        <authorList>
            <person name="Corre E."/>
            <person name="Pelletier E."/>
            <person name="Niang G."/>
            <person name="Scheremetjew M."/>
            <person name="Finn R."/>
            <person name="Kale V."/>
            <person name="Holt S."/>
            <person name="Cochrane G."/>
            <person name="Meng A."/>
            <person name="Brown T."/>
            <person name="Cohen L."/>
        </authorList>
    </citation>
    <scope>NUCLEOTIDE SEQUENCE</scope>
    <source>
        <strain evidence="2">B650</strain>
    </source>
</reference>
<dbReference type="AlphaFoldDB" id="A0A7S2KMP8"/>
<organism evidence="2">
    <name type="scientific">Leptocylindrus danicus</name>
    <dbReference type="NCBI Taxonomy" id="163516"/>
    <lineage>
        <taxon>Eukaryota</taxon>
        <taxon>Sar</taxon>
        <taxon>Stramenopiles</taxon>
        <taxon>Ochrophyta</taxon>
        <taxon>Bacillariophyta</taxon>
        <taxon>Coscinodiscophyceae</taxon>
        <taxon>Chaetocerotophycidae</taxon>
        <taxon>Leptocylindrales</taxon>
        <taxon>Leptocylindraceae</taxon>
        <taxon>Leptocylindrus</taxon>
    </lineage>
</organism>
<dbReference type="EMBL" id="HBGY01015640">
    <property type="protein sequence ID" value="CAD9580504.1"/>
    <property type="molecule type" value="Transcribed_RNA"/>
</dbReference>
<proteinExistence type="predicted"/>
<gene>
    <name evidence="2" type="ORF">LDAN0321_LOCUS10145</name>
</gene>
<name>A0A7S2KMP8_9STRA</name>